<sequence>MATSRMPYSNSQHPPRYSTLSLNSVATLPLYPAADYDIADSTLASSVQDSYRQHEYHLYQDSRPWATLRLVSKSTSKSNCPRYITGDDVTGTVELDLPEPQAISSVKVLLKGHLVTSSLSTDTFQFVEHSVVVWEKGHAMNQGKAPESTSNGKLHGRFEWPFSFPFPTEYPRHGPSKSKGSSSIESTTDTIPTPQTLIEKTANIAVVYEVVLRIVSGVFRRRYKLHVDVLYVPAIRSLPMSTSRKDAYLRGAHLPGPVEDMEGWTEVPSARFTLVRRQVETGASARSGLIAVPVNCQLYIAHPAAYAKGTTIPCYLVCTSDSDEIDLVKDFTTRQCLAMELRQSWIYTRDAQHARSVDVPEITRSGKANPNVNQVVARVGEAVWWTPVHGGYADRRRGVETRLEGEIHLERDLFPSCETSFLCVQYNISIALRDSQDFVVKNIETSEGVSSSTATSNRTCLGTYPVKITTLGHMDDPLPTCFTPRHAGRRSRKGYEQISDVHFLSASPLDVR</sequence>
<dbReference type="InterPro" id="IPR014752">
    <property type="entry name" value="Arrestin-like_C"/>
</dbReference>
<proteinExistence type="predicted"/>
<dbReference type="KEGG" id="cci:CC1G_12424"/>
<protein>
    <recommendedName>
        <fullName evidence="2">Arrestin-like N-terminal domain-containing protein</fullName>
    </recommendedName>
</protein>
<reference evidence="3 4" key="1">
    <citation type="journal article" date="2010" name="Proc. Natl. Acad. Sci. U.S.A.">
        <title>Insights into evolution of multicellular fungi from the assembled chromosomes of the mushroom Coprinopsis cinerea (Coprinus cinereus).</title>
        <authorList>
            <person name="Stajich J.E."/>
            <person name="Wilke S.K."/>
            <person name="Ahren D."/>
            <person name="Au C.H."/>
            <person name="Birren B.W."/>
            <person name="Borodovsky M."/>
            <person name="Burns C."/>
            <person name="Canback B."/>
            <person name="Casselton L.A."/>
            <person name="Cheng C.K."/>
            <person name="Deng J."/>
            <person name="Dietrich F.S."/>
            <person name="Fargo D.C."/>
            <person name="Farman M.L."/>
            <person name="Gathman A.C."/>
            <person name="Goldberg J."/>
            <person name="Guigo R."/>
            <person name="Hoegger P.J."/>
            <person name="Hooker J.B."/>
            <person name="Huggins A."/>
            <person name="James T.Y."/>
            <person name="Kamada T."/>
            <person name="Kilaru S."/>
            <person name="Kodira C."/>
            <person name="Kues U."/>
            <person name="Kupfer D."/>
            <person name="Kwan H.S."/>
            <person name="Lomsadze A."/>
            <person name="Li W."/>
            <person name="Lilly W.W."/>
            <person name="Ma L.J."/>
            <person name="Mackey A.J."/>
            <person name="Manning G."/>
            <person name="Martin F."/>
            <person name="Muraguchi H."/>
            <person name="Natvig D.O."/>
            <person name="Palmerini H."/>
            <person name="Ramesh M.A."/>
            <person name="Rehmeyer C.J."/>
            <person name="Roe B.A."/>
            <person name="Shenoy N."/>
            <person name="Stanke M."/>
            <person name="Ter-Hovhannisyan V."/>
            <person name="Tunlid A."/>
            <person name="Velagapudi R."/>
            <person name="Vision T.J."/>
            <person name="Zeng Q."/>
            <person name="Zolan M.E."/>
            <person name="Pukkila P.J."/>
        </authorList>
    </citation>
    <scope>NUCLEOTIDE SEQUENCE [LARGE SCALE GENOMIC DNA]</scope>
    <source>
        <strain evidence="4">Okayama-7 / 130 / ATCC MYA-4618 / FGSC 9003</strain>
    </source>
</reference>
<dbReference type="AlphaFoldDB" id="A8P6G6"/>
<dbReference type="InParanoid" id="A8P6G6"/>
<dbReference type="Proteomes" id="UP000001861">
    <property type="component" value="Unassembled WGS sequence"/>
</dbReference>
<accession>A8P6G6</accession>
<dbReference type="RefSeq" id="XP_001839152.1">
    <property type="nucleotide sequence ID" value="XM_001839100.1"/>
</dbReference>
<dbReference type="GeneID" id="6015759"/>
<dbReference type="InterPro" id="IPR011021">
    <property type="entry name" value="Arrestin-like_N"/>
</dbReference>
<gene>
    <name evidence="3" type="ORF">CC1G_12424</name>
</gene>
<keyword evidence="4" id="KW-1185">Reference proteome</keyword>
<feature type="region of interest" description="Disordered" evidence="1">
    <location>
        <begin position="171"/>
        <end position="192"/>
    </location>
</feature>
<evidence type="ECO:0000313" key="4">
    <source>
        <dbReference type="Proteomes" id="UP000001861"/>
    </source>
</evidence>
<comment type="caution">
    <text evidence="3">The sequence shown here is derived from an EMBL/GenBank/DDBJ whole genome shotgun (WGS) entry which is preliminary data.</text>
</comment>
<dbReference type="OMA" id="HIMNANR"/>
<dbReference type="VEuPathDB" id="FungiDB:CC1G_12424"/>
<feature type="domain" description="Arrestin-like N-terminal" evidence="2">
    <location>
        <begin position="83"/>
        <end position="171"/>
    </location>
</feature>
<evidence type="ECO:0000256" key="1">
    <source>
        <dbReference type="SAM" id="MobiDB-lite"/>
    </source>
</evidence>
<dbReference type="EMBL" id="AACS02000005">
    <property type="protein sequence ID" value="EAU82656.1"/>
    <property type="molecule type" value="Genomic_DNA"/>
</dbReference>
<dbReference type="OrthoDB" id="3262423at2759"/>
<dbReference type="Gene3D" id="2.60.40.640">
    <property type="match status" value="1"/>
</dbReference>
<organism evidence="3 4">
    <name type="scientific">Coprinopsis cinerea (strain Okayama-7 / 130 / ATCC MYA-4618 / FGSC 9003)</name>
    <name type="common">Inky cap fungus</name>
    <name type="synonym">Hormographiella aspergillata</name>
    <dbReference type="NCBI Taxonomy" id="240176"/>
    <lineage>
        <taxon>Eukaryota</taxon>
        <taxon>Fungi</taxon>
        <taxon>Dikarya</taxon>
        <taxon>Basidiomycota</taxon>
        <taxon>Agaricomycotina</taxon>
        <taxon>Agaricomycetes</taxon>
        <taxon>Agaricomycetidae</taxon>
        <taxon>Agaricales</taxon>
        <taxon>Agaricineae</taxon>
        <taxon>Psathyrellaceae</taxon>
        <taxon>Coprinopsis</taxon>
    </lineage>
</organism>
<feature type="compositionally biased region" description="Low complexity" evidence="1">
    <location>
        <begin position="177"/>
        <end position="186"/>
    </location>
</feature>
<dbReference type="eggNOG" id="ENOG502SMYY">
    <property type="taxonomic scope" value="Eukaryota"/>
</dbReference>
<evidence type="ECO:0000313" key="3">
    <source>
        <dbReference type="EMBL" id="EAU82656.1"/>
    </source>
</evidence>
<name>A8P6G6_COPC7</name>
<dbReference type="Pfam" id="PF00339">
    <property type="entry name" value="Arrestin_N"/>
    <property type="match status" value="1"/>
</dbReference>
<evidence type="ECO:0000259" key="2">
    <source>
        <dbReference type="Pfam" id="PF00339"/>
    </source>
</evidence>